<name>A0A368S2T3_SETIT</name>
<proteinExistence type="predicted"/>
<dbReference type="AlphaFoldDB" id="A0A368S2T3"/>
<dbReference type="EMBL" id="CM003534">
    <property type="protein sequence ID" value="RCV36160.1"/>
    <property type="molecule type" value="Genomic_DNA"/>
</dbReference>
<sequence>MICRWRRWWSRRPVQSSRFPLWSWPCRLAHTVFDETSQPENQVATRSPRDVCREASSRRRGCLTTPSVHLWSSICVRCSDPMGPQVIWSSTIFFHRTLSAF</sequence>
<evidence type="ECO:0000313" key="1">
    <source>
        <dbReference type="EMBL" id="RCV36160.1"/>
    </source>
</evidence>
<organism evidence="1">
    <name type="scientific">Setaria italica</name>
    <name type="common">Foxtail millet</name>
    <name type="synonym">Panicum italicum</name>
    <dbReference type="NCBI Taxonomy" id="4555"/>
    <lineage>
        <taxon>Eukaryota</taxon>
        <taxon>Viridiplantae</taxon>
        <taxon>Streptophyta</taxon>
        <taxon>Embryophyta</taxon>
        <taxon>Tracheophyta</taxon>
        <taxon>Spermatophyta</taxon>
        <taxon>Magnoliopsida</taxon>
        <taxon>Liliopsida</taxon>
        <taxon>Poales</taxon>
        <taxon>Poaceae</taxon>
        <taxon>PACMAD clade</taxon>
        <taxon>Panicoideae</taxon>
        <taxon>Panicodae</taxon>
        <taxon>Paniceae</taxon>
        <taxon>Cenchrinae</taxon>
        <taxon>Setaria</taxon>
    </lineage>
</organism>
<protein>
    <submittedName>
        <fullName evidence="1">Uncharacterized protein</fullName>
    </submittedName>
</protein>
<reference evidence="1" key="2">
    <citation type="submission" date="2015-07" db="EMBL/GenBank/DDBJ databases">
        <authorList>
            <person name="Noorani M."/>
        </authorList>
    </citation>
    <scope>NUCLEOTIDE SEQUENCE</scope>
    <source>
        <strain evidence="1">Yugu1</strain>
    </source>
</reference>
<accession>A0A368S2T3</accession>
<reference evidence="1" key="1">
    <citation type="journal article" date="2012" name="Nat. Biotechnol.">
        <title>Reference genome sequence of the model plant Setaria.</title>
        <authorList>
            <person name="Bennetzen J.L."/>
            <person name="Schmutz J."/>
            <person name="Wang H."/>
            <person name="Percifield R."/>
            <person name="Hawkins J."/>
            <person name="Pontaroli A.C."/>
            <person name="Estep M."/>
            <person name="Feng L."/>
            <person name="Vaughn J.N."/>
            <person name="Grimwood J."/>
            <person name="Jenkins J."/>
            <person name="Barry K."/>
            <person name="Lindquist E."/>
            <person name="Hellsten U."/>
            <person name="Deshpande S."/>
            <person name="Wang X."/>
            <person name="Wu X."/>
            <person name="Mitros T."/>
            <person name="Triplett J."/>
            <person name="Yang X."/>
            <person name="Ye C.Y."/>
            <person name="Mauro-Herrera M."/>
            <person name="Wang L."/>
            <person name="Li P."/>
            <person name="Sharma M."/>
            <person name="Sharma R."/>
            <person name="Ronald P.C."/>
            <person name="Panaud O."/>
            <person name="Kellogg E.A."/>
            <person name="Brutnell T.P."/>
            <person name="Doust A.N."/>
            <person name="Tuskan G.A."/>
            <person name="Rokhsar D."/>
            <person name="Devos K.M."/>
        </authorList>
    </citation>
    <scope>NUCLEOTIDE SEQUENCE [LARGE SCALE GENOMIC DNA]</scope>
    <source>
        <strain evidence="1">Yugu1</strain>
    </source>
</reference>
<gene>
    <name evidence="1" type="ORF">SETIT_7G297500v2</name>
</gene>